<name>A0A378I9C1_9GAMM</name>
<sequence>MNTESRKTQEKAGHMSYFILKYIHILSSTLLFGTGLGSAFYMWRANQSGNLDAMRFAAKNVVIADWIFTAPAVIIQPLTGFWLMAILHYPVTSKWIIWSLLLYIITGACWLPVVWLQIKMHEFLKQADEFKCKLPGKYYSYARMWFILGWPAFFSVLLIFYLMVFKPA</sequence>
<keyword evidence="4" id="KW-1185">Reference proteome</keyword>
<dbReference type="Proteomes" id="UP000255066">
    <property type="component" value="Unassembled WGS sequence"/>
</dbReference>
<proteinExistence type="predicted"/>
<reference evidence="3 5" key="2">
    <citation type="submission" date="2018-06" db="EMBL/GenBank/DDBJ databases">
        <authorList>
            <consortium name="Pathogen Informatics"/>
            <person name="Doyle S."/>
        </authorList>
    </citation>
    <scope>NUCLEOTIDE SEQUENCE [LARGE SCALE GENOMIC DNA]</scope>
    <source>
        <strain evidence="3 5">NCTC12437</strain>
    </source>
</reference>
<protein>
    <submittedName>
        <fullName evidence="3">Integral membrane protein</fullName>
    </submittedName>
</protein>
<keyword evidence="1" id="KW-0472">Membrane</keyword>
<dbReference type="InterPro" id="IPR018729">
    <property type="entry name" value="DUF2269_transmembrane"/>
</dbReference>
<accession>A0A378I9C1</accession>
<evidence type="ECO:0000313" key="4">
    <source>
        <dbReference type="Proteomes" id="UP000054735"/>
    </source>
</evidence>
<feature type="transmembrane region" description="Helical" evidence="1">
    <location>
        <begin position="95"/>
        <end position="118"/>
    </location>
</feature>
<dbReference type="RefSeq" id="WP_202814595.1">
    <property type="nucleotide sequence ID" value="NZ_CAAAHV010000003.1"/>
</dbReference>
<dbReference type="EMBL" id="LNXT01000044">
    <property type="protein sequence ID" value="KTC68910.1"/>
    <property type="molecule type" value="Genomic_DNA"/>
</dbReference>
<keyword evidence="1" id="KW-1133">Transmembrane helix</keyword>
<dbReference type="STRING" id="28083.Lbir_2443"/>
<feature type="transmembrane region" description="Helical" evidence="1">
    <location>
        <begin position="63"/>
        <end position="83"/>
    </location>
</feature>
<organism evidence="3 5">
    <name type="scientific">Legionella birminghamensis</name>
    <dbReference type="NCBI Taxonomy" id="28083"/>
    <lineage>
        <taxon>Bacteria</taxon>
        <taxon>Pseudomonadati</taxon>
        <taxon>Pseudomonadota</taxon>
        <taxon>Gammaproteobacteria</taxon>
        <taxon>Legionellales</taxon>
        <taxon>Legionellaceae</taxon>
        <taxon>Legionella</taxon>
    </lineage>
</organism>
<dbReference type="Pfam" id="PF10027">
    <property type="entry name" value="DUF2269"/>
    <property type="match status" value="1"/>
</dbReference>
<evidence type="ECO:0000313" key="2">
    <source>
        <dbReference type="EMBL" id="KTC68910.1"/>
    </source>
</evidence>
<evidence type="ECO:0000313" key="5">
    <source>
        <dbReference type="Proteomes" id="UP000255066"/>
    </source>
</evidence>
<evidence type="ECO:0000256" key="1">
    <source>
        <dbReference type="SAM" id="Phobius"/>
    </source>
</evidence>
<evidence type="ECO:0000313" key="3">
    <source>
        <dbReference type="EMBL" id="STX31426.1"/>
    </source>
</evidence>
<dbReference type="AlphaFoldDB" id="A0A378I9C1"/>
<keyword evidence="1" id="KW-0812">Transmembrane</keyword>
<reference evidence="2 4" key="1">
    <citation type="submission" date="2015-11" db="EMBL/GenBank/DDBJ databases">
        <title>Genomic analysis of 38 Legionella species identifies large and diverse effector repertoires.</title>
        <authorList>
            <person name="Burstein D."/>
            <person name="Amaro F."/>
            <person name="Zusman T."/>
            <person name="Lifshitz Z."/>
            <person name="Cohen O."/>
            <person name="Gilbert J.A."/>
            <person name="Pupko T."/>
            <person name="Shuman H.A."/>
            <person name="Segal G."/>
        </authorList>
    </citation>
    <scope>NUCLEOTIDE SEQUENCE [LARGE SCALE GENOMIC DNA]</scope>
    <source>
        <strain evidence="2 4">CDC#1407-AL-14</strain>
    </source>
</reference>
<dbReference type="EMBL" id="UGNW01000001">
    <property type="protein sequence ID" value="STX31426.1"/>
    <property type="molecule type" value="Genomic_DNA"/>
</dbReference>
<dbReference type="Proteomes" id="UP000054735">
    <property type="component" value="Unassembled WGS sequence"/>
</dbReference>
<feature type="transmembrane region" description="Helical" evidence="1">
    <location>
        <begin position="138"/>
        <end position="164"/>
    </location>
</feature>
<gene>
    <name evidence="2" type="ORF">Lbir_2443</name>
    <name evidence="3" type="ORF">NCTC12437_01199</name>
</gene>
<feature type="transmembrane region" description="Helical" evidence="1">
    <location>
        <begin position="21"/>
        <end position="43"/>
    </location>
</feature>